<name>A0A8J7DLB2_9CYAN</name>
<comment type="caution">
    <text evidence="1">The sequence shown here is derived from an EMBL/GenBank/DDBJ whole genome shotgun (WGS) entry which is preliminary data.</text>
</comment>
<reference evidence="1" key="1">
    <citation type="submission" date="2020-10" db="EMBL/GenBank/DDBJ databases">
        <authorList>
            <person name="Castelo-Branco R."/>
            <person name="Eusebio N."/>
            <person name="Adriana R."/>
            <person name="Vieira A."/>
            <person name="Brugerolle De Fraissinette N."/>
            <person name="Rezende De Castro R."/>
            <person name="Schneider M.P."/>
            <person name="Vasconcelos V."/>
            <person name="Leao P.N."/>
        </authorList>
    </citation>
    <scope>NUCLEOTIDE SEQUENCE</scope>
    <source>
        <strain evidence="1">LEGE 07157</strain>
    </source>
</reference>
<dbReference type="Proteomes" id="UP000654482">
    <property type="component" value="Unassembled WGS sequence"/>
</dbReference>
<gene>
    <name evidence="1" type="ORF">IQ249_01815</name>
</gene>
<accession>A0A8J7DLB2</accession>
<evidence type="ECO:0000313" key="1">
    <source>
        <dbReference type="EMBL" id="MBE9114623.1"/>
    </source>
</evidence>
<protein>
    <submittedName>
        <fullName evidence="1">Uncharacterized protein</fullName>
    </submittedName>
</protein>
<keyword evidence="2" id="KW-1185">Reference proteome</keyword>
<dbReference type="EMBL" id="JADEWZ010000002">
    <property type="protein sequence ID" value="MBE9114623.1"/>
    <property type="molecule type" value="Genomic_DNA"/>
</dbReference>
<evidence type="ECO:0000313" key="2">
    <source>
        <dbReference type="Proteomes" id="UP000654482"/>
    </source>
</evidence>
<dbReference type="AlphaFoldDB" id="A0A8J7DLB2"/>
<proteinExistence type="predicted"/>
<organism evidence="1 2">
    <name type="scientific">Lusitaniella coriacea LEGE 07157</name>
    <dbReference type="NCBI Taxonomy" id="945747"/>
    <lineage>
        <taxon>Bacteria</taxon>
        <taxon>Bacillati</taxon>
        <taxon>Cyanobacteriota</taxon>
        <taxon>Cyanophyceae</taxon>
        <taxon>Spirulinales</taxon>
        <taxon>Lusitaniellaceae</taxon>
        <taxon>Lusitaniella</taxon>
    </lineage>
</organism>
<sequence length="82" mass="9510">MEHPQERFRCPKLPLAVYREVAAHLQQIPGVAVELIPQQSQPFDYTQSQVDSLRIYYSADFDAGFQERVKGILNYYSQVYGN</sequence>